<organism evidence="2 3">
    <name type="scientific">Fusarium culmorum</name>
    <dbReference type="NCBI Taxonomy" id="5516"/>
    <lineage>
        <taxon>Eukaryota</taxon>
        <taxon>Fungi</taxon>
        <taxon>Dikarya</taxon>
        <taxon>Ascomycota</taxon>
        <taxon>Pezizomycotina</taxon>
        <taxon>Sordariomycetes</taxon>
        <taxon>Hypocreomycetidae</taxon>
        <taxon>Hypocreales</taxon>
        <taxon>Nectriaceae</taxon>
        <taxon>Fusarium</taxon>
    </lineage>
</organism>
<reference evidence="2" key="1">
    <citation type="submission" date="2020-11" db="EMBL/GenBank/DDBJ databases">
        <title>The chromosome-scale genome resource for two endophytic Fusarium species: F. culmorum and F. pseudograminearum.</title>
        <authorList>
            <person name="Yuan Z."/>
        </authorList>
    </citation>
    <scope>NUCLEOTIDE SEQUENCE</scope>
    <source>
        <strain evidence="2">Class2-1B</strain>
    </source>
</reference>
<dbReference type="InterPro" id="IPR003673">
    <property type="entry name" value="CoA-Trfase_fam_III"/>
</dbReference>
<dbReference type="PANTHER" id="PTHR48229:SF2">
    <property type="entry name" value="CAIB_BAIF FAMILY PROTEIN"/>
    <property type="match status" value="1"/>
</dbReference>
<evidence type="ECO:0000313" key="2">
    <source>
        <dbReference type="EMBL" id="QPC63164.1"/>
    </source>
</evidence>
<dbReference type="Proteomes" id="UP000663297">
    <property type="component" value="Chromosome 2"/>
</dbReference>
<evidence type="ECO:0008006" key="4">
    <source>
        <dbReference type="Google" id="ProtNLM"/>
    </source>
</evidence>
<dbReference type="Pfam" id="PF02515">
    <property type="entry name" value="CoA_transf_3"/>
    <property type="match status" value="1"/>
</dbReference>
<protein>
    <recommendedName>
        <fullName evidence="4">Succinyl-CoA-L-malate CoA-transferase beta subunit</fullName>
    </recommendedName>
</protein>
<accession>A0A7S8D6Z4</accession>
<gene>
    <name evidence="2" type="ORF">HYE67_005395</name>
</gene>
<proteinExistence type="inferred from homology"/>
<sequence>MAAQYSVPEATQRVLDQGIFKNPRLRHNIPEGAAEVAAKSVKFLGNNQPSVPVNWRFAKSVSALKAYEASVLSLLIQKKYKADVGEIRIDTDHASLFFMTPLIAQIIGEDGKPKPFSPMDPNTYKIIPNFDKHDTAGLYRGLATSIYKSRDGRYFHLHGSLNTDPTLTALGLPIRDPSITQFDAAVARIQGKVEQFDSADIDYLMNEKYKQAGCIPLTKEEYFSSESGKANYDAGFYEITKESKPSSALRPLAGLKVVDLSRIIAAPAISRSLAEMGASVMRVTGPDLADLSAVHHDMNWGKWNSHLDLKKAEDKEKLWALISEADVIVDGYRPGVLEKHGFGRDAVFEAIRVRGRGIIYVRENCYGWHGPWVHRSGWQQISDACCGISMGFWRAMGLEEPITPIFPNADFCFVISTGIRGCVGVLHGLIQRAEQGRSFGVDTALNYYSTWLAESVGEYPADVWADLWERHDKSVFRHYENMKKMFATVLPAMFQKDGKTLFQPQFFEVRKAEAIGATFVFPKPILQFVDKTVDLHFDVGTRGNGIDAPVWPTDLNVEVVKVDV</sequence>
<dbReference type="GO" id="GO:0003824">
    <property type="term" value="F:catalytic activity"/>
    <property type="evidence" value="ECO:0007669"/>
    <property type="project" value="InterPro"/>
</dbReference>
<evidence type="ECO:0000256" key="1">
    <source>
        <dbReference type="ARBA" id="ARBA00008383"/>
    </source>
</evidence>
<dbReference type="AlphaFoldDB" id="A0A7S8D6Z4"/>
<comment type="similarity">
    <text evidence="1">Belongs to the CoA-transferase III family.</text>
</comment>
<dbReference type="Gene3D" id="3.40.50.10540">
    <property type="entry name" value="Crotonobetainyl-coa:carnitine coa-transferase, domain 1"/>
    <property type="match status" value="1"/>
</dbReference>
<evidence type="ECO:0000313" key="3">
    <source>
        <dbReference type="Proteomes" id="UP000663297"/>
    </source>
</evidence>
<dbReference type="SUPFAM" id="SSF89796">
    <property type="entry name" value="CoA-transferase family III (CaiB/BaiF)"/>
    <property type="match status" value="2"/>
</dbReference>
<dbReference type="EMBL" id="CP064748">
    <property type="protein sequence ID" value="QPC63164.1"/>
    <property type="molecule type" value="Genomic_DNA"/>
</dbReference>
<dbReference type="InterPro" id="IPR023606">
    <property type="entry name" value="CoA-Trfase_III_dom_1_sf"/>
</dbReference>
<dbReference type="PANTHER" id="PTHR48229">
    <property type="entry name" value="CAIB/BAIF FAMILY ENZYME (AFU_ORTHOLOGUE AFUA_1G05360)-RELATED"/>
    <property type="match status" value="1"/>
</dbReference>
<dbReference type="InterPro" id="IPR052985">
    <property type="entry name" value="CoA-trans_III_biosynth/detox"/>
</dbReference>
<name>A0A7S8D6Z4_FUSCU</name>